<keyword evidence="2" id="KW-1185">Reference proteome</keyword>
<protein>
    <recommendedName>
        <fullName evidence="3">Reverse transcriptase Ty1/copia-type domain-containing protein</fullName>
    </recommendedName>
</protein>
<dbReference type="Proteomes" id="UP000257109">
    <property type="component" value="Unassembled WGS sequence"/>
</dbReference>
<accession>A0A371HL29</accession>
<evidence type="ECO:0000313" key="1">
    <source>
        <dbReference type="EMBL" id="RDY03488.1"/>
    </source>
</evidence>
<evidence type="ECO:0008006" key="3">
    <source>
        <dbReference type="Google" id="ProtNLM"/>
    </source>
</evidence>
<dbReference type="AlphaFoldDB" id="A0A371HL29"/>
<dbReference type="EMBL" id="QJKJ01002291">
    <property type="protein sequence ID" value="RDY03488.1"/>
    <property type="molecule type" value="Genomic_DNA"/>
</dbReference>
<proteinExistence type="predicted"/>
<sequence length="112" mass="13065">MTDLSLMSYFLSIELMQKNKDFYLLEKICAGDVLKVIKMESSKPISTSVKEKLKLTKESKGKRVDATQYKRSLMFVICKGLREFFINKDTLTNEILYANNIYMKLIEYANND</sequence>
<feature type="non-terminal residue" evidence="1">
    <location>
        <position position="1"/>
    </location>
</feature>
<comment type="caution">
    <text evidence="1">The sequence shown here is derived from an EMBL/GenBank/DDBJ whole genome shotgun (WGS) entry which is preliminary data.</text>
</comment>
<organism evidence="1 2">
    <name type="scientific">Mucuna pruriens</name>
    <name type="common">Velvet bean</name>
    <name type="synonym">Dolichos pruriens</name>
    <dbReference type="NCBI Taxonomy" id="157652"/>
    <lineage>
        <taxon>Eukaryota</taxon>
        <taxon>Viridiplantae</taxon>
        <taxon>Streptophyta</taxon>
        <taxon>Embryophyta</taxon>
        <taxon>Tracheophyta</taxon>
        <taxon>Spermatophyta</taxon>
        <taxon>Magnoliopsida</taxon>
        <taxon>eudicotyledons</taxon>
        <taxon>Gunneridae</taxon>
        <taxon>Pentapetalae</taxon>
        <taxon>rosids</taxon>
        <taxon>fabids</taxon>
        <taxon>Fabales</taxon>
        <taxon>Fabaceae</taxon>
        <taxon>Papilionoideae</taxon>
        <taxon>50 kb inversion clade</taxon>
        <taxon>NPAAA clade</taxon>
        <taxon>indigoferoid/millettioid clade</taxon>
        <taxon>Phaseoleae</taxon>
        <taxon>Mucuna</taxon>
    </lineage>
</organism>
<reference evidence="1" key="1">
    <citation type="submission" date="2018-05" db="EMBL/GenBank/DDBJ databases">
        <title>Draft genome of Mucuna pruriens seed.</title>
        <authorList>
            <person name="Nnadi N.E."/>
            <person name="Vos R."/>
            <person name="Hasami M.H."/>
            <person name="Devisetty U.K."/>
            <person name="Aguiy J.C."/>
        </authorList>
    </citation>
    <scope>NUCLEOTIDE SEQUENCE [LARGE SCALE GENOMIC DNA]</scope>
    <source>
        <strain evidence="1">JCA_2017</strain>
    </source>
</reference>
<evidence type="ECO:0000313" key="2">
    <source>
        <dbReference type="Proteomes" id="UP000257109"/>
    </source>
</evidence>
<name>A0A371HL29_MUCPR</name>
<gene>
    <name evidence="1" type="ORF">CR513_12924</name>
</gene>